<feature type="compositionally biased region" description="Basic and acidic residues" evidence="1">
    <location>
        <begin position="1032"/>
        <end position="1044"/>
    </location>
</feature>
<feature type="compositionally biased region" description="Acidic residues" evidence="1">
    <location>
        <begin position="985"/>
        <end position="999"/>
    </location>
</feature>
<feature type="compositionally biased region" description="Polar residues" evidence="1">
    <location>
        <begin position="1063"/>
        <end position="1083"/>
    </location>
</feature>
<reference evidence="2 3" key="1">
    <citation type="submission" date="2017-11" db="EMBL/GenBank/DDBJ databases">
        <title>De novo assembly and phasing of dikaryotic genomes from two isolates of Puccinia coronata f. sp. avenae, the causal agent of oat crown rust.</title>
        <authorList>
            <person name="Miller M.E."/>
            <person name="Zhang Y."/>
            <person name="Omidvar V."/>
            <person name="Sperschneider J."/>
            <person name="Schwessinger B."/>
            <person name="Raley C."/>
            <person name="Palmer J.M."/>
            <person name="Garnica D."/>
            <person name="Upadhyaya N."/>
            <person name="Rathjen J."/>
            <person name="Taylor J.M."/>
            <person name="Park R.F."/>
            <person name="Dodds P.N."/>
            <person name="Hirsch C.D."/>
            <person name="Kianian S.F."/>
            <person name="Figueroa M."/>
        </authorList>
    </citation>
    <scope>NUCLEOTIDE SEQUENCE [LARGE SCALE GENOMIC DNA]</scope>
    <source>
        <strain evidence="2">12SD80</strain>
    </source>
</reference>
<feature type="compositionally biased region" description="Low complexity" evidence="1">
    <location>
        <begin position="972"/>
        <end position="984"/>
    </location>
</feature>
<feature type="compositionally biased region" description="Basic residues" evidence="1">
    <location>
        <begin position="916"/>
        <end position="937"/>
    </location>
</feature>
<evidence type="ECO:0000313" key="2">
    <source>
        <dbReference type="EMBL" id="PLW09961.1"/>
    </source>
</evidence>
<feature type="compositionally biased region" description="Polar residues" evidence="1">
    <location>
        <begin position="9"/>
        <end position="31"/>
    </location>
</feature>
<evidence type="ECO:0000256" key="1">
    <source>
        <dbReference type="SAM" id="MobiDB-lite"/>
    </source>
</evidence>
<feature type="compositionally biased region" description="Low complexity" evidence="1">
    <location>
        <begin position="241"/>
        <end position="263"/>
    </location>
</feature>
<sequence>MFNPYEYGHQQNPSNPYEYGHQQTPYVQQPPANHHSRPSAFIPGSPEGSRPEIRPNDHNAMNHPNAPYGNHCSQLHGVADNRNSLASSTHTRHQLILQHDQIYHDPLPTQQHSPSLHSINHALQSSHNAGLNHQSNYSTPHGAPVNSVYLGTPTGHCSISTSPNQYAPTASTHALPHHSPQRPVQMKSIPNTALFRQVIVAKPLPNLAVELKGAMEPQETPVATKKPTAKKKPAAKKKPPKASNASKSAKNQQSAAEATQSQQYVGKGATSGSTSRNEGGGKSGTSKKKKPPKQPVLIPQQPTLTSTAPLLDIEVDLRGLNEILSPPNRSLTLDPKNFPWIEEEDQPCIEEDNQYITANHANKTTDHGRNQIEEALLGDTELNQSIPTDEEEGPVLPRNVDTSVPADDTQEENASKSAHQGNTKPPKRRKLSPHLIARLDSMELEELRERARHNGFYSRLVAKDKVELDDVYEEYQKALYKVACINQLKPDAVLNYLGQALQALTGQTRLLERCSNSRVRPVVGRTLSDRSESQLACPTRRQMLRSDSACPTTGRTQLFEHRLNCRVRPVNAGSEGNRSRVSTMYNNFCQYDEGAKKIKADKSVTVQQRSSKCGVLWRSLDKQTQAKFKDAEFLSTLPNPFLDNTEDPIMESGLADNHATESAPVYGRKALASRTQKGRKVARPSSFDAVCWGSKIKTDLTHLANSHLVEGFIILVYPHKKGRAVLTGGSPMGKRFMDMFPNDANPTNNFLDFVKGHIALSNVLGREAPLPTKTRKTIKDTVAPCPHYKGSLEKNIDAVCEQLGYAIYKASGGAWLNGWPGANTLKQMEKLKLAIRIKPNNKQFHVKDVCKRPSDLGIGQSNQILTALANGWIELVSTNPENVEHSGDTSVQGTIGASHVVVAGPVPPGESVPEKGKKKANPKKAKSKKAKPISTKTKKTDRSTRTHPTTKSGQKPTKRQHRKNVNDEDKMTSSSDTSDSGESWEQSESEDSSSEEDQSANDSDGNSAEDHVPVAKPNKKRQRILAPKLKRRKEDKSSKEHEPVGSDDNDTEADCPVNGNGEGSSRPSKRQCTTATDSSRQSQ</sequence>
<feature type="region of interest" description="Disordered" evidence="1">
    <location>
        <begin position="218"/>
        <end position="305"/>
    </location>
</feature>
<accession>A0A2N5S9Q0</accession>
<proteinExistence type="predicted"/>
<feature type="region of interest" description="Disordered" evidence="1">
    <location>
        <begin position="901"/>
        <end position="1083"/>
    </location>
</feature>
<comment type="caution">
    <text evidence="2">The sequence shown here is derived from an EMBL/GenBank/DDBJ whole genome shotgun (WGS) entry which is preliminary data.</text>
</comment>
<feature type="compositionally biased region" description="Basic residues" evidence="1">
    <location>
        <begin position="1017"/>
        <end position="1031"/>
    </location>
</feature>
<feature type="compositionally biased region" description="Polar residues" evidence="1">
    <location>
        <begin position="160"/>
        <end position="172"/>
    </location>
</feature>
<feature type="compositionally biased region" description="Basic residues" evidence="1">
    <location>
        <begin position="227"/>
        <end position="240"/>
    </location>
</feature>
<dbReference type="AlphaFoldDB" id="A0A2N5S9Q0"/>
<dbReference type="Proteomes" id="UP000235392">
    <property type="component" value="Unassembled WGS sequence"/>
</dbReference>
<dbReference type="EMBL" id="PGCI01000984">
    <property type="protein sequence ID" value="PLW09961.1"/>
    <property type="molecule type" value="Genomic_DNA"/>
</dbReference>
<feature type="region of interest" description="Disordered" evidence="1">
    <location>
        <begin position="1"/>
        <end position="64"/>
    </location>
</feature>
<name>A0A2N5S9Q0_9BASI</name>
<feature type="region of interest" description="Disordered" evidence="1">
    <location>
        <begin position="384"/>
        <end position="431"/>
    </location>
</feature>
<gene>
    <name evidence="2" type="ORF">PCASD_21044</name>
</gene>
<feature type="region of interest" description="Disordered" evidence="1">
    <location>
        <begin position="160"/>
        <end position="184"/>
    </location>
</feature>
<evidence type="ECO:0000313" key="3">
    <source>
        <dbReference type="Proteomes" id="UP000235392"/>
    </source>
</evidence>
<organism evidence="2 3">
    <name type="scientific">Puccinia coronata f. sp. avenae</name>
    <dbReference type="NCBI Taxonomy" id="200324"/>
    <lineage>
        <taxon>Eukaryota</taxon>
        <taxon>Fungi</taxon>
        <taxon>Dikarya</taxon>
        <taxon>Basidiomycota</taxon>
        <taxon>Pucciniomycotina</taxon>
        <taxon>Pucciniomycetes</taxon>
        <taxon>Pucciniales</taxon>
        <taxon>Pucciniaceae</taxon>
        <taxon>Puccinia</taxon>
    </lineage>
</organism>
<protein>
    <submittedName>
        <fullName evidence="2">Uncharacterized protein</fullName>
    </submittedName>
</protein>